<gene>
    <name evidence="1" type="ORF">K488DRAFT_82975</name>
</gene>
<evidence type="ECO:0000313" key="2">
    <source>
        <dbReference type="Proteomes" id="UP000814128"/>
    </source>
</evidence>
<reference evidence="1" key="1">
    <citation type="submission" date="2021-02" db="EMBL/GenBank/DDBJ databases">
        <authorList>
            <consortium name="DOE Joint Genome Institute"/>
            <person name="Ahrendt S."/>
            <person name="Looney B.P."/>
            <person name="Miyauchi S."/>
            <person name="Morin E."/>
            <person name="Drula E."/>
            <person name="Courty P.E."/>
            <person name="Chicoki N."/>
            <person name="Fauchery L."/>
            <person name="Kohler A."/>
            <person name="Kuo A."/>
            <person name="Labutti K."/>
            <person name="Pangilinan J."/>
            <person name="Lipzen A."/>
            <person name="Riley R."/>
            <person name="Andreopoulos W."/>
            <person name="He G."/>
            <person name="Johnson J."/>
            <person name="Barry K.W."/>
            <person name="Grigoriev I.V."/>
            <person name="Nagy L."/>
            <person name="Hibbett D."/>
            <person name="Henrissat B."/>
            <person name="Matheny P.B."/>
            <person name="Labbe J."/>
            <person name="Martin F."/>
        </authorList>
    </citation>
    <scope>NUCLEOTIDE SEQUENCE</scope>
    <source>
        <strain evidence="1">EC-137</strain>
    </source>
</reference>
<sequence length="1560" mass="164780">MPSFLSKVIGRRKSDDKDSSPKHRSDPSLLEGQAFEAVSPASSPSATHFSSQENVRGRETFKVKNILRARSKSRARSPPVNRTSDAGAPHLSLNLSSVRDRKGLDALFEVDPDAYIILNDAVLGGKRLTPEETLGLVRACSRLIVERGLETLGIMHAHWHSASLDTQRKLISLYVVSIDPSPSASATAAFESELSYTRSPHDVAAVFRWGLRHLLLSDGVFGTSPDWYPAFAEAERSQSFPLNAFSNSLAPRLPQSHKALLEEILDVFSSLAAHSEANGFSGSRLAKFLGLWLLAAERNAEGDDWGSFYDRWERNGRMLEHLFLARIRDEASRHPMPKRLTELVQQYPYAKDAFPSDGHLLPRPKVSTRLYDALYVRVDTEYSGTLKPAPHPFNTIASALSAEVVPKPEDDASGIELSDGVEPLVEVWRAIKVAARGDNEDQLPVLSNIFSDASVRLLSLLPATEKSPTFALTPFDSPQTPRQESSGPLSAISVWQASKMSSAASTTTVTAASTSLESPPDWQAFTAQGFSSVTGSRLAATLWDKDIEKSVPPEPALALSRKSSRRGASIDRPQRLSFDVPTSAPTSPVPAKPASEIARVARIKLDEAFVDFWTDALLDPISSAWPKFVVCELKMPQGAESTVSFLVIEQAFVRPPPPKPPKPETSTQQQEVPDTVKRPTSPRLSLATEGRFSFTKRRFPFFSEKGERDAEKSAKRDRKPSKTGKVGEMGEIVDQEEPKEAVQENKPSTPVIAAGVVATAATAAAATAIVETASGSASTPVETRQVVSPTEPDTESIRPEPVVEAAEDLRELPAEPVQVPAGPSGDVFPSAPEHTALAGSTPGPALALTTSEPVAVAVVENAGSVPVDVPRTLAVSPPAPVSEEQPPADEEPVVAKEIVSPEPGAVASLVEAKSEDVVLAEPEIATSPPADAAPVDEAPTIKEPPTAAESPAVAAEESAAVTEGSSVVPKEPAVFQEPVPVQEHVVTKESIAPQEPTAVEETATVHVFEGSTLASEPVTAEESATAAQPSPTEGHITVDEPTFASEGPTVAEKPSPIEADSAAEPAVEEPTLVTVEKAAVTDQDAIELIAPEESALVEESTGADTAFKERSPVTAEASMSGEPVTAVEEPAAFEPVATDAPAVLGRPNTTEEPAIVEAPTLIEEPVLAEERTLVGGPTPLEESAAHDEPIAAEVPTTPDDPAPEESVAILEHATSEEAAAADEPVAVEEHTVSEEPLLAEEPTLMEEPTAVGSTLADESVAHEEPAAVEVSMVLEEPTLGEPIAVQERTTGEGIFVADAPVTVEEPPVSKEPAPAEEPIAEEPETEAPTAVEESVAIKESAAVEESVSVAEPAVTEEPVVAVSDDPSPVEQPAAEDEPVAIENSVLAEEPAAADEPVSAGDPAPVEEPMTEQLPVVAESSAAEETTKVENPITVEELAQQDEELAQSALDVPIAEPPTEQHIPVADEEVALSLEDDTAEAEAHTGDILCAEGGEPNGAAQGSHSELIDGTTLDSVAQTGAAEPSLKPIDPEATAHGAAEGVLEEAGKTHDFDAEPDLLES</sequence>
<dbReference type="Proteomes" id="UP000814128">
    <property type="component" value="Unassembled WGS sequence"/>
</dbReference>
<reference evidence="1" key="2">
    <citation type="journal article" date="2022" name="New Phytol.">
        <title>Evolutionary transition to the ectomycorrhizal habit in the genomes of a hyperdiverse lineage of mushroom-forming fungi.</title>
        <authorList>
            <person name="Looney B."/>
            <person name="Miyauchi S."/>
            <person name="Morin E."/>
            <person name="Drula E."/>
            <person name="Courty P.E."/>
            <person name="Kohler A."/>
            <person name="Kuo A."/>
            <person name="LaButti K."/>
            <person name="Pangilinan J."/>
            <person name="Lipzen A."/>
            <person name="Riley R."/>
            <person name="Andreopoulos W."/>
            <person name="He G."/>
            <person name="Johnson J."/>
            <person name="Nolan M."/>
            <person name="Tritt A."/>
            <person name="Barry K.W."/>
            <person name="Grigoriev I.V."/>
            <person name="Nagy L.G."/>
            <person name="Hibbett D."/>
            <person name="Henrissat B."/>
            <person name="Matheny P.B."/>
            <person name="Labbe J."/>
            <person name="Martin F.M."/>
        </authorList>
    </citation>
    <scope>NUCLEOTIDE SEQUENCE</scope>
    <source>
        <strain evidence="1">EC-137</strain>
    </source>
</reference>
<evidence type="ECO:0000313" key="1">
    <source>
        <dbReference type="EMBL" id="KAI0035534.1"/>
    </source>
</evidence>
<proteinExistence type="predicted"/>
<accession>A0ACB8QUN5</accession>
<protein>
    <submittedName>
        <fullName evidence="1">Uncharacterized protein</fullName>
    </submittedName>
</protein>
<comment type="caution">
    <text evidence="1">The sequence shown here is derived from an EMBL/GenBank/DDBJ whole genome shotgun (WGS) entry which is preliminary data.</text>
</comment>
<dbReference type="EMBL" id="MU273483">
    <property type="protein sequence ID" value="KAI0035534.1"/>
    <property type="molecule type" value="Genomic_DNA"/>
</dbReference>
<name>A0ACB8QUN5_9AGAM</name>
<organism evidence="1 2">
    <name type="scientific">Vararia minispora EC-137</name>
    <dbReference type="NCBI Taxonomy" id="1314806"/>
    <lineage>
        <taxon>Eukaryota</taxon>
        <taxon>Fungi</taxon>
        <taxon>Dikarya</taxon>
        <taxon>Basidiomycota</taxon>
        <taxon>Agaricomycotina</taxon>
        <taxon>Agaricomycetes</taxon>
        <taxon>Russulales</taxon>
        <taxon>Lachnocladiaceae</taxon>
        <taxon>Vararia</taxon>
    </lineage>
</organism>
<keyword evidence="2" id="KW-1185">Reference proteome</keyword>